<keyword evidence="3 4" id="KW-0597">Phosphoprotein</keyword>
<evidence type="ECO:0000256" key="4">
    <source>
        <dbReference type="PROSITE-ProRule" id="PRU00169"/>
    </source>
</evidence>
<dbReference type="Pfam" id="PF02518">
    <property type="entry name" value="HATPase_c"/>
    <property type="match status" value="1"/>
</dbReference>
<dbReference type="InterPro" id="IPR003661">
    <property type="entry name" value="HisK_dim/P_dom"/>
</dbReference>
<feature type="domain" description="Histidine kinase" evidence="6">
    <location>
        <begin position="505"/>
        <end position="747"/>
    </location>
</feature>
<feature type="modified residue" description="4-aspartylphosphate" evidence="4">
    <location>
        <position position="820"/>
    </location>
</feature>
<dbReference type="InterPro" id="IPR035965">
    <property type="entry name" value="PAS-like_dom_sf"/>
</dbReference>
<evidence type="ECO:0000259" key="6">
    <source>
        <dbReference type="PROSITE" id="PS50109"/>
    </source>
</evidence>
<dbReference type="Pfam" id="PF12860">
    <property type="entry name" value="PAS_7"/>
    <property type="match status" value="2"/>
</dbReference>
<keyword evidence="5" id="KW-0812">Transmembrane</keyword>
<dbReference type="Pfam" id="PF00512">
    <property type="entry name" value="HisKA"/>
    <property type="match status" value="1"/>
</dbReference>
<keyword evidence="5" id="KW-1133">Transmembrane helix</keyword>
<dbReference type="PROSITE" id="PS50110">
    <property type="entry name" value="RESPONSE_REGULATORY"/>
    <property type="match status" value="1"/>
</dbReference>
<keyword evidence="5" id="KW-0472">Membrane</keyword>
<dbReference type="SMART" id="SM00387">
    <property type="entry name" value="HATPase_c"/>
    <property type="match status" value="1"/>
</dbReference>
<dbReference type="EC" id="2.7.13.3" evidence="2"/>
<dbReference type="InterPro" id="IPR036890">
    <property type="entry name" value="HATPase_C_sf"/>
</dbReference>
<dbReference type="PRINTS" id="PR00344">
    <property type="entry name" value="BCTRLSENSOR"/>
</dbReference>
<evidence type="ECO:0000256" key="2">
    <source>
        <dbReference type="ARBA" id="ARBA00012438"/>
    </source>
</evidence>
<evidence type="ECO:0000313" key="9">
    <source>
        <dbReference type="Proteomes" id="UP000198615"/>
    </source>
</evidence>
<dbReference type="OrthoDB" id="9796100at2"/>
<dbReference type="CDD" id="cd00082">
    <property type="entry name" value="HisKA"/>
    <property type="match status" value="1"/>
</dbReference>
<name>A0A8G2EZ33_9PROT</name>
<feature type="domain" description="Response regulatory" evidence="7">
    <location>
        <begin position="769"/>
        <end position="885"/>
    </location>
</feature>
<feature type="transmembrane region" description="Helical" evidence="5">
    <location>
        <begin position="179"/>
        <end position="201"/>
    </location>
</feature>
<dbReference type="InterPro" id="IPR003594">
    <property type="entry name" value="HATPase_dom"/>
</dbReference>
<dbReference type="PANTHER" id="PTHR43065:SF42">
    <property type="entry name" value="TWO-COMPONENT SENSOR PPRA"/>
    <property type="match status" value="1"/>
</dbReference>
<dbReference type="InterPro" id="IPR005467">
    <property type="entry name" value="His_kinase_dom"/>
</dbReference>
<dbReference type="PROSITE" id="PS51257">
    <property type="entry name" value="PROKAR_LIPOPROTEIN"/>
    <property type="match status" value="1"/>
</dbReference>
<dbReference type="PROSITE" id="PS50109">
    <property type="entry name" value="HIS_KIN"/>
    <property type="match status" value="1"/>
</dbReference>
<reference evidence="8 9" key="1">
    <citation type="submission" date="2016-10" db="EMBL/GenBank/DDBJ databases">
        <authorList>
            <person name="Varghese N."/>
            <person name="Submissions S."/>
        </authorList>
    </citation>
    <scope>NUCLEOTIDE SEQUENCE [LARGE SCALE GENOMIC DNA]</scope>
    <source>
        <strain evidence="8 9">DSM 18839</strain>
    </source>
</reference>
<evidence type="ECO:0000259" key="7">
    <source>
        <dbReference type="PROSITE" id="PS50110"/>
    </source>
</evidence>
<dbReference type="Proteomes" id="UP000198615">
    <property type="component" value="Unassembled WGS sequence"/>
</dbReference>
<gene>
    <name evidence="8" type="ORF">SAMN05660686_02706</name>
</gene>
<dbReference type="InterPro" id="IPR004358">
    <property type="entry name" value="Sig_transdc_His_kin-like_C"/>
</dbReference>
<evidence type="ECO:0000313" key="8">
    <source>
        <dbReference type="EMBL" id="SDF89052.1"/>
    </source>
</evidence>
<dbReference type="Gene3D" id="3.30.565.10">
    <property type="entry name" value="Histidine kinase-like ATPase, C-terminal domain"/>
    <property type="match status" value="1"/>
</dbReference>
<dbReference type="Gene3D" id="3.30.450.20">
    <property type="entry name" value="PAS domain"/>
    <property type="match status" value="2"/>
</dbReference>
<dbReference type="Gene3D" id="3.40.50.2300">
    <property type="match status" value="1"/>
</dbReference>
<dbReference type="EMBL" id="FNBW01000007">
    <property type="protein sequence ID" value="SDF89052.1"/>
    <property type="molecule type" value="Genomic_DNA"/>
</dbReference>
<dbReference type="SUPFAM" id="SSF55785">
    <property type="entry name" value="PYP-like sensor domain (PAS domain)"/>
    <property type="match status" value="2"/>
</dbReference>
<protein>
    <recommendedName>
        <fullName evidence="2">histidine kinase</fullName>
        <ecNumber evidence="2">2.7.13.3</ecNumber>
    </recommendedName>
</protein>
<keyword evidence="9" id="KW-1185">Reference proteome</keyword>
<evidence type="ECO:0000256" key="5">
    <source>
        <dbReference type="SAM" id="Phobius"/>
    </source>
</evidence>
<accession>A0A8G2EZ33</accession>
<organism evidence="8 9">
    <name type="scientific">Thalassobaculum litoreum DSM 18839</name>
    <dbReference type="NCBI Taxonomy" id="1123362"/>
    <lineage>
        <taxon>Bacteria</taxon>
        <taxon>Pseudomonadati</taxon>
        <taxon>Pseudomonadota</taxon>
        <taxon>Alphaproteobacteria</taxon>
        <taxon>Rhodospirillales</taxon>
        <taxon>Thalassobaculaceae</taxon>
        <taxon>Thalassobaculum</taxon>
    </lineage>
</organism>
<comment type="caution">
    <text evidence="8">The sequence shown here is derived from an EMBL/GenBank/DDBJ whole genome shotgun (WGS) entry which is preliminary data.</text>
</comment>
<dbReference type="PANTHER" id="PTHR43065">
    <property type="entry name" value="SENSOR HISTIDINE KINASE"/>
    <property type="match status" value="1"/>
</dbReference>
<evidence type="ECO:0000256" key="3">
    <source>
        <dbReference type="ARBA" id="ARBA00022553"/>
    </source>
</evidence>
<comment type="catalytic activity">
    <reaction evidence="1">
        <text>ATP + protein L-histidine = ADP + protein N-phospho-L-histidine.</text>
        <dbReference type="EC" id="2.7.13.3"/>
    </reaction>
</comment>
<dbReference type="RefSeq" id="WP_093150996.1">
    <property type="nucleotide sequence ID" value="NZ_FNBW01000007.1"/>
</dbReference>
<dbReference type="GO" id="GO:0000155">
    <property type="term" value="F:phosphorelay sensor kinase activity"/>
    <property type="evidence" value="ECO:0007669"/>
    <property type="project" value="InterPro"/>
</dbReference>
<feature type="transmembrane region" description="Helical" evidence="5">
    <location>
        <begin position="15"/>
        <end position="36"/>
    </location>
</feature>
<dbReference type="Pfam" id="PF00072">
    <property type="entry name" value="Response_reg"/>
    <property type="match status" value="1"/>
</dbReference>
<dbReference type="InterPro" id="IPR001789">
    <property type="entry name" value="Sig_transdc_resp-reg_receiver"/>
</dbReference>
<dbReference type="InterPro" id="IPR011006">
    <property type="entry name" value="CheY-like_superfamily"/>
</dbReference>
<evidence type="ECO:0000256" key="1">
    <source>
        <dbReference type="ARBA" id="ARBA00000085"/>
    </source>
</evidence>
<dbReference type="Gene3D" id="1.10.287.130">
    <property type="match status" value="1"/>
</dbReference>
<dbReference type="SUPFAM" id="SSF47384">
    <property type="entry name" value="Homodimeric domain of signal transducing histidine kinase"/>
    <property type="match status" value="1"/>
</dbReference>
<dbReference type="CDD" id="cd00156">
    <property type="entry name" value="REC"/>
    <property type="match status" value="1"/>
</dbReference>
<sequence>MATMREFKWFIVRHSLLIVAFTACLAGVFFSIQGLIQQRELIEKESRINIWFLAQSEIEFLRFTESLKDYALAPGSDTAGETRERFEIFWSRLIPLLEGRQTADLRAIEGLVPLVENMIGELEALEPLIYGLEELSDPQLAGIAQKLDYLRTPVHDMVRRGLLYESDEVSRARDLHNALYYKLIGLFALILIGVFTILWLLCSQILKTNRAVTEKEQAATQAIRARNELELAINSISEGFIIFDQNDRVELFNQRYVDLHPMQADDLAIGVSFQDLLRSAVRNGGVKIPADEMEDWVASVTEKRRATESTKFESRLSNGIWLHISERWTSDGRLVGVHTDITELKERERLVSEKSELLRTTLDNMKHGIAVFDSDMRLMLFNQRFLEINEYADDLVTGSLDYRELIKHAAGRGDLGPGKPDQIADAQISSIQKLLRTRTGSQRQVRHIGDGRIVEAIVAALPTGGFVKTYEDITERTDAEAERARLTEMYHASQRTQALGTLAGGIAHDFNNIVGGILGNCSLMISDLPKNSPIQPRLTQIMEASTRARDLVRQILTYSRNAGSDRNPLDLQKAVKDGLGSLDLQLPANISLKIGQLQPCIAEADAAQIHQLLVNICQNAAQAIGEHTSGTITISMESCFLDGSADALNQMQSGHQISMGRGISGQVSDLKPGEYARIGITDTGPGIPAELIPRIFEPFFTTKRIGEGTGLGLAAVQGIIRNHEGAIVVESLEGVGTRFDIYLPILEKTRVAAVAKRSVVSPASSGTERLMLVDDDRILLSVSQEILTRLGYTVDGFVDPEEAIRAFRRDAGTWDLVVTDRKMPKITGEDLALSLREIRTDIPILMLSGFVSNEEHEQIMSCGVTAIVGKPVLPDELLNAVMSALGHRTDTPERPGLERKTG</sequence>
<dbReference type="SMART" id="SM00388">
    <property type="entry name" value="HisKA"/>
    <property type="match status" value="1"/>
</dbReference>
<dbReference type="AlphaFoldDB" id="A0A8G2EZ33"/>
<proteinExistence type="predicted"/>
<dbReference type="InterPro" id="IPR036097">
    <property type="entry name" value="HisK_dim/P_sf"/>
</dbReference>
<dbReference type="SUPFAM" id="SSF55874">
    <property type="entry name" value="ATPase domain of HSP90 chaperone/DNA topoisomerase II/histidine kinase"/>
    <property type="match status" value="1"/>
</dbReference>
<dbReference type="SUPFAM" id="SSF52172">
    <property type="entry name" value="CheY-like"/>
    <property type="match status" value="1"/>
</dbReference>
<dbReference type="SMART" id="SM00448">
    <property type="entry name" value="REC"/>
    <property type="match status" value="1"/>
</dbReference>